<dbReference type="Pfam" id="PF02119">
    <property type="entry name" value="FlgI"/>
    <property type="match status" value="1"/>
</dbReference>
<dbReference type="GO" id="GO:0009428">
    <property type="term" value="C:bacterial-type flagellum basal body, distal rod, P ring"/>
    <property type="evidence" value="ECO:0007669"/>
    <property type="project" value="InterPro"/>
</dbReference>
<evidence type="ECO:0000313" key="4">
    <source>
        <dbReference type="EMBL" id="SUZ92394.1"/>
    </source>
</evidence>
<dbReference type="GO" id="GO:0005198">
    <property type="term" value="F:structural molecule activity"/>
    <property type="evidence" value="ECO:0007669"/>
    <property type="project" value="InterPro"/>
</dbReference>
<name>A0A381RME1_9ZZZZ</name>
<protein>
    <recommendedName>
        <fullName evidence="5">Flagellar P-ring protein</fullName>
    </recommendedName>
</protein>
<evidence type="ECO:0000256" key="1">
    <source>
        <dbReference type="ARBA" id="ARBA00002591"/>
    </source>
</evidence>
<dbReference type="PRINTS" id="PR01010">
    <property type="entry name" value="FLGPRINGFLGI"/>
</dbReference>
<dbReference type="EMBL" id="UINC01002054">
    <property type="protein sequence ID" value="SUZ92394.1"/>
    <property type="molecule type" value="Genomic_DNA"/>
</dbReference>
<evidence type="ECO:0000256" key="3">
    <source>
        <dbReference type="ARBA" id="ARBA00022729"/>
    </source>
</evidence>
<dbReference type="InterPro" id="IPR001782">
    <property type="entry name" value="Flag_FlgI"/>
</dbReference>
<dbReference type="PANTHER" id="PTHR30381:SF0">
    <property type="entry name" value="FLAGELLAR P-RING PROTEIN"/>
    <property type="match status" value="1"/>
</dbReference>
<dbReference type="AlphaFoldDB" id="A0A381RME1"/>
<reference evidence="4" key="1">
    <citation type="submission" date="2018-05" db="EMBL/GenBank/DDBJ databases">
        <authorList>
            <person name="Lanie J.A."/>
            <person name="Ng W.-L."/>
            <person name="Kazmierczak K.M."/>
            <person name="Andrzejewski T.M."/>
            <person name="Davidsen T.M."/>
            <person name="Wayne K.J."/>
            <person name="Tettelin H."/>
            <person name="Glass J.I."/>
            <person name="Rusch D."/>
            <person name="Podicherti R."/>
            <person name="Tsui H.-C.T."/>
            <person name="Winkler M.E."/>
        </authorList>
    </citation>
    <scope>NUCLEOTIDE SEQUENCE</scope>
</reference>
<organism evidence="4">
    <name type="scientific">marine metagenome</name>
    <dbReference type="NCBI Taxonomy" id="408172"/>
    <lineage>
        <taxon>unclassified sequences</taxon>
        <taxon>metagenomes</taxon>
        <taxon>ecological metagenomes</taxon>
    </lineage>
</organism>
<gene>
    <name evidence="4" type="ORF">METZ01_LOCUS45248</name>
</gene>
<dbReference type="GO" id="GO:0030288">
    <property type="term" value="C:outer membrane-bounded periplasmic space"/>
    <property type="evidence" value="ECO:0007669"/>
    <property type="project" value="InterPro"/>
</dbReference>
<evidence type="ECO:0008006" key="5">
    <source>
        <dbReference type="Google" id="ProtNLM"/>
    </source>
</evidence>
<sequence>MPPEELVNLPIGSRMVASVGQVLGGAIVEREINLNLNSRARVYMNLHSPDFTTAFRLAKLINQKLGIRSARAQDAGTVEVSVPDSYLGNTVELVSFIENLEISPDHTAKVVLDERSGTVVMGGSVRISPIAISQNGLNIQVKLPSPNAQGEQGAQAEGTTLASNVFMLKGGADLKEIVDGFNKIGASSKDLIEVLKAVKTAGALHAELVIR</sequence>
<accession>A0A381RME1</accession>
<dbReference type="PANTHER" id="PTHR30381">
    <property type="entry name" value="FLAGELLAR P-RING PERIPLASMIC PROTEIN FLGI"/>
    <property type="match status" value="1"/>
</dbReference>
<comment type="subcellular location">
    <subcellularLocation>
        <location evidence="2">Bacterial flagellum basal body</location>
    </subcellularLocation>
</comment>
<dbReference type="GO" id="GO:0071973">
    <property type="term" value="P:bacterial-type flagellum-dependent cell motility"/>
    <property type="evidence" value="ECO:0007669"/>
    <property type="project" value="InterPro"/>
</dbReference>
<proteinExistence type="predicted"/>
<comment type="function">
    <text evidence="1">Assembles around the rod to form the L-ring and probably protects the motor/basal body from shearing forces during rotation.</text>
</comment>
<keyword evidence="3" id="KW-0732">Signal</keyword>
<evidence type="ECO:0000256" key="2">
    <source>
        <dbReference type="ARBA" id="ARBA00004117"/>
    </source>
</evidence>